<evidence type="ECO:0000313" key="4">
    <source>
        <dbReference type="EMBL" id="ADY61901.1"/>
    </source>
</evidence>
<dbReference type="NCBIfam" id="NF005602">
    <property type="entry name" value="PRK07338.1"/>
    <property type="match status" value="1"/>
</dbReference>
<organism evidence="4 5">
    <name type="scientific">Rubinisphaera brasiliensis (strain ATCC 49424 / DSM 5305 / JCM 21570 / IAM 15109 / NBRC 103401 / IFAM 1448)</name>
    <name type="common">Planctomyces brasiliensis</name>
    <dbReference type="NCBI Taxonomy" id="756272"/>
    <lineage>
        <taxon>Bacteria</taxon>
        <taxon>Pseudomonadati</taxon>
        <taxon>Planctomycetota</taxon>
        <taxon>Planctomycetia</taxon>
        <taxon>Planctomycetales</taxon>
        <taxon>Planctomycetaceae</taxon>
        <taxon>Rubinisphaera</taxon>
    </lineage>
</organism>
<dbReference type="GO" id="GO:0016787">
    <property type="term" value="F:hydrolase activity"/>
    <property type="evidence" value="ECO:0007669"/>
    <property type="project" value="UniProtKB-KW"/>
</dbReference>
<feature type="domain" description="Peptidase M20 dimerisation" evidence="3">
    <location>
        <begin position="202"/>
        <end position="300"/>
    </location>
</feature>
<sequence>MSALSASERNWIAGQKDRMLTWVERWSEINTGTFHAAGVQRLCETLAPELSLFSGQRELLPQPGVQLVNARGDLVNHPLGPALSLRVRPHARRHVLLAIHTDTVYGIDSSFQDVRSDGEKLYGPGVADAKGGIAVLLIAAEALERNVESTGRADLGWELLLNSDEEIGSPVSSQLFHEAAARNDLALLFEPALPGGELAGNRKGSANFEFVCRGRSAHAGRHFEEGINAVVAAADLAVKLHRLNDELSEATVNVAKIDGGGPSNMVPDVGVVRLNVRYGQNSDEAIIGELLEQSAASVAGQYGVTCERYGSFTTPPKPITDFTRPLFEQVADCGRGLGMEIEYRSTGGVCDGNRLAACGVPNVDTMGVRGGEIHSHDEYMLIDSLTERATLTADLLVGWASGERDWPLPVDAEESEG</sequence>
<keyword evidence="2" id="KW-0378">Hydrolase</keyword>
<dbReference type="Proteomes" id="UP000006860">
    <property type="component" value="Chromosome"/>
</dbReference>
<dbReference type="HOGENOM" id="CLU_021802_7_0_0"/>
<reference evidence="5" key="1">
    <citation type="submission" date="2011-02" db="EMBL/GenBank/DDBJ databases">
        <title>The complete genome of Planctomyces brasiliensis DSM 5305.</title>
        <authorList>
            <person name="Lucas S."/>
            <person name="Copeland A."/>
            <person name="Lapidus A."/>
            <person name="Bruce D."/>
            <person name="Goodwin L."/>
            <person name="Pitluck S."/>
            <person name="Kyrpides N."/>
            <person name="Mavromatis K."/>
            <person name="Pagani I."/>
            <person name="Ivanova N."/>
            <person name="Ovchinnikova G."/>
            <person name="Lu M."/>
            <person name="Detter J.C."/>
            <person name="Han C."/>
            <person name="Land M."/>
            <person name="Hauser L."/>
            <person name="Markowitz V."/>
            <person name="Cheng J.-F."/>
            <person name="Hugenholtz P."/>
            <person name="Woyke T."/>
            <person name="Wu D."/>
            <person name="Tindall B."/>
            <person name="Pomrenke H.G."/>
            <person name="Brambilla E."/>
            <person name="Klenk H.-P."/>
            <person name="Eisen J.A."/>
        </authorList>
    </citation>
    <scope>NUCLEOTIDE SEQUENCE [LARGE SCALE GENOMIC DNA]</scope>
    <source>
        <strain evidence="5">ATCC 49424 / DSM 5305 / JCM 21570 / IAM 15109 / NBRC 103401 / IFAM 1448</strain>
    </source>
</reference>
<dbReference type="Pfam" id="PF07687">
    <property type="entry name" value="M20_dimer"/>
    <property type="match status" value="1"/>
</dbReference>
<dbReference type="PANTHER" id="PTHR43808">
    <property type="entry name" value="ACETYLORNITHINE DEACETYLASE"/>
    <property type="match status" value="1"/>
</dbReference>
<dbReference type="SUPFAM" id="SSF55031">
    <property type="entry name" value="Bacterial exopeptidase dimerisation domain"/>
    <property type="match status" value="1"/>
</dbReference>
<evidence type="ECO:0000259" key="3">
    <source>
        <dbReference type="Pfam" id="PF07687"/>
    </source>
</evidence>
<dbReference type="PANTHER" id="PTHR43808:SF9">
    <property type="entry name" value="BLL0789 PROTEIN"/>
    <property type="match status" value="1"/>
</dbReference>
<dbReference type="EMBL" id="CP002546">
    <property type="protein sequence ID" value="ADY61901.1"/>
    <property type="molecule type" value="Genomic_DNA"/>
</dbReference>
<dbReference type="InterPro" id="IPR011650">
    <property type="entry name" value="Peptidase_M20_dimer"/>
</dbReference>
<dbReference type="eggNOG" id="COG0624">
    <property type="taxonomic scope" value="Bacteria"/>
</dbReference>
<proteinExistence type="predicted"/>
<evidence type="ECO:0000313" key="5">
    <source>
        <dbReference type="Proteomes" id="UP000006860"/>
    </source>
</evidence>
<gene>
    <name evidence="4" type="ordered locus">Plabr_4328</name>
</gene>
<dbReference type="InterPro" id="IPR002933">
    <property type="entry name" value="Peptidase_M20"/>
</dbReference>
<dbReference type="Gene3D" id="3.40.630.10">
    <property type="entry name" value="Zn peptidases"/>
    <property type="match status" value="1"/>
</dbReference>
<name>F0SJR3_RUBBR</name>
<dbReference type="OrthoDB" id="9783294at2"/>
<keyword evidence="1" id="KW-0479">Metal-binding</keyword>
<dbReference type="InterPro" id="IPR036264">
    <property type="entry name" value="Bact_exopeptidase_dim_dom"/>
</dbReference>
<dbReference type="RefSeq" id="WP_013630606.1">
    <property type="nucleotide sequence ID" value="NC_015174.1"/>
</dbReference>
<accession>F0SJR3</accession>
<dbReference type="InterPro" id="IPR050072">
    <property type="entry name" value="Peptidase_M20A"/>
</dbReference>
<protein>
    <submittedName>
        <fullName evidence="4">Peptidase dimerization domain protein</fullName>
    </submittedName>
</protein>
<dbReference type="Pfam" id="PF01546">
    <property type="entry name" value="Peptidase_M20"/>
    <property type="match status" value="1"/>
</dbReference>
<dbReference type="GO" id="GO:0046872">
    <property type="term" value="F:metal ion binding"/>
    <property type="evidence" value="ECO:0007669"/>
    <property type="project" value="UniProtKB-KW"/>
</dbReference>
<dbReference type="KEGG" id="pbs:Plabr_4328"/>
<keyword evidence="5" id="KW-1185">Reference proteome</keyword>
<dbReference type="Gene3D" id="3.30.70.360">
    <property type="match status" value="1"/>
</dbReference>
<dbReference type="STRING" id="756272.Plabr_4328"/>
<evidence type="ECO:0000256" key="2">
    <source>
        <dbReference type="ARBA" id="ARBA00022801"/>
    </source>
</evidence>
<evidence type="ECO:0000256" key="1">
    <source>
        <dbReference type="ARBA" id="ARBA00022723"/>
    </source>
</evidence>
<dbReference type="SUPFAM" id="SSF53187">
    <property type="entry name" value="Zn-dependent exopeptidases"/>
    <property type="match status" value="1"/>
</dbReference>
<dbReference type="AlphaFoldDB" id="F0SJR3"/>